<dbReference type="AlphaFoldDB" id="A0A830F2M4"/>
<comment type="subcellular location">
    <subcellularLocation>
        <location evidence="1">Membrane</location>
        <topology evidence="1">Multi-pass membrane protein</topology>
    </subcellularLocation>
</comment>
<feature type="transmembrane region" description="Helical" evidence="5">
    <location>
        <begin position="138"/>
        <end position="158"/>
    </location>
</feature>
<proteinExistence type="predicted"/>
<dbReference type="RefSeq" id="WP_188979748.1">
    <property type="nucleotide sequence ID" value="NZ_BMPD01000006.1"/>
</dbReference>
<dbReference type="InterPro" id="IPR051784">
    <property type="entry name" value="Nod_factor_ABC_transporter"/>
</dbReference>
<dbReference type="OrthoDB" id="203821at2157"/>
<dbReference type="InterPro" id="IPR013525">
    <property type="entry name" value="ABC2_TM"/>
</dbReference>
<dbReference type="PROSITE" id="PS51012">
    <property type="entry name" value="ABC_TM2"/>
    <property type="match status" value="1"/>
</dbReference>
<dbReference type="Pfam" id="PF01061">
    <property type="entry name" value="ABC2_membrane"/>
    <property type="match status" value="1"/>
</dbReference>
<dbReference type="PANTHER" id="PTHR43229">
    <property type="entry name" value="NODULATION PROTEIN J"/>
    <property type="match status" value="1"/>
</dbReference>
<feature type="transmembrane region" description="Helical" evidence="5">
    <location>
        <begin position="222"/>
        <end position="244"/>
    </location>
</feature>
<feature type="transmembrane region" description="Helical" evidence="5">
    <location>
        <begin position="170"/>
        <end position="188"/>
    </location>
</feature>
<reference evidence="7" key="1">
    <citation type="journal article" date="2014" name="Int. J. Syst. Evol. Microbiol.">
        <title>Complete genome sequence of Corynebacterium casei LMG S-19264T (=DSM 44701T), isolated from a smear-ripened cheese.</title>
        <authorList>
            <consortium name="US DOE Joint Genome Institute (JGI-PGF)"/>
            <person name="Walter F."/>
            <person name="Albersmeier A."/>
            <person name="Kalinowski J."/>
            <person name="Ruckert C."/>
        </authorList>
    </citation>
    <scope>NUCLEOTIDE SEQUENCE</scope>
    <source>
        <strain evidence="7">JCM 19018</strain>
    </source>
</reference>
<dbReference type="PANTHER" id="PTHR43229:SF6">
    <property type="entry name" value="ABC-TYPE MULTIDRUG TRANSPORT SYSTEM, PERMEASE COMPONENT"/>
    <property type="match status" value="1"/>
</dbReference>
<accession>A0A830F2M4</accession>
<evidence type="ECO:0000256" key="5">
    <source>
        <dbReference type="SAM" id="Phobius"/>
    </source>
</evidence>
<comment type="caution">
    <text evidence="7">The sequence shown here is derived from an EMBL/GenBank/DDBJ whole genome shotgun (WGS) entry which is preliminary data.</text>
</comment>
<evidence type="ECO:0000259" key="6">
    <source>
        <dbReference type="PROSITE" id="PS51012"/>
    </source>
</evidence>
<gene>
    <name evidence="7" type="ORF">GCM10009067_33480</name>
</gene>
<keyword evidence="3 5" id="KW-1133">Transmembrane helix</keyword>
<dbReference type="Proteomes" id="UP000614221">
    <property type="component" value="Unassembled WGS sequence"/>
</dbReference>
<feature type="transmembrane region" description="Helical" evidence="5">
    <location>
        <begin position="103"/>
        <end position="126"/>
    </location>
</feature>
<evidence type="ECO:0000256" key="4">
    <source>
        <dbReference type="ARBA" id="ARBA00023136"/>
    </source>
</evidence>
<protein>
    <submittedName>
        <fullName evidence="7">ABC transporter permease</fullName>
    </submittedName>
</protein>
<keyword evidence="2 5" id="KW-0812">Transmembrane</keyword>
<feature type="transmembrane region" description="Helical" evidence="5">
    <location>
        <begin position="24"/>
        <end position="43"/>
    </location>
</feature>
<dbReference type="GO" id="GO:0043190">
    <property type="term" value="C:ATP-binding cassette (ABC) transporter complex"/>
    <property type="evidence" value="ECO:0007669"/>
    <property type="project" value="InterPro"/>
</dbReference>
<sequence>MSRTSRITAEAGAAWRTFLRRRTAVFFTFGFPLILVGIFGIIVQTNPAGGGLFGHPTSFYVPGYLAVIVLLTPLSRIGSSLARYRDGNRFQKLSTTPATSREWLAAHTLVNIAIIVLASTVVLGALELLVGGTIRLSPLLLPFIILAVVVFCGLGAILGRITGSQDGVVAASNAVALPLVFLSETFVMPERLPTWFRPVIGLSPLTYFSRGVRNVTYLNQTAWLDLLVLAMFAALVFALGAYAVPQE</sequence>
<evidence type="ECO:0000313" key="7">
    <source>
        <dbReference type="EMBL" id="GGK78338.1"/>
    </source>
</evidence>
<feature type="transmembrane region" description="Helical" evidence="5">
    <location>
        <begin position="63"/>
        <end position="82"/>
    </location>
</feature>
<organism evidence="7 8">
    <name type="scientific">Haloarcula sebkhae</name>
    <dbReference type="NCBI Taxonomy" id="932660"/>
    <lineage>
        <taxon>Archaea</taxon>
        <taxon>Methanobacteriati</taxon>
        <taxon>Methanobacteriota</taxon>
        <taxon>Stenosarchaea group</taxon>
        <taxon>Halobacteria</taxon>
        <taxon>Halobacteriales</taxon>
        <taxon>Haloarculaceae</taxon>
        <taxon>Haloarcula</taxon>
    </lineage>
</organism>
<evidence type="ECO:0000256" key="3">
    <source>
        <dbReference type="ARBA" id="ARBA00022989"/>
    </source>
</evidence>
<evidence type="ECO:0000313" key="8">
    <source>
        <dbReference type="Proteomes" id="UP000614221"/>
    </source>
</evidence>
<dbReference type="PIRSF" id="PIRSF006648">
    <property type="entry name" value="DrrB"/>
    <property type="match status" value="1"/>
</dbReference>
<keyword evidence="4 5" id="KW-0472">Membrane</keyword>
<reference evidence="7" key="2">
    <citation type="submission" date="2020-09" db="EMBL/GenBank/DDBJ databases">
        <authorList>
            <person name="Sun Q."/>
            <person name="Ohkuma M."/>
        </authorList>
    </citation>
    <scope>NUCLEOTIDE SEQUENCE</scope>
    <source>
        <strain evidence="7">JCM 19018</strain>
    </source>
</reference>
<dbReference type="EMBL" id="BMPD01000006">
    <property type="protein sequence ID" value="GGK78338.1"/>
    <property type="molecule type" value="Genomic_DNA"/>
</dbReference>
<evidence type="ECO:0000256" key="2">
    <source>
        <dbReference type="ARBA" id="ARBA00022692"/>
    </source>
</evidence>
<feature type="domain" description="ABC transmembrane type-2" evidence="6">
    <location>
        <begin position="23"/>
        <end position="247"/>
    </location>
</feature>
<dbReference type="InterPro" id="IPR047817">
    <property type="entry name" value="ABC2_TM_bact-type"/>
</dbReference>
<dbReference type="InterPro" id="IPR000412">
    <property type="entry name" value="ABC_2_transport"/>
</dbReference>
<dbReference type="GO" id="GO:0140359">
    <property type="term" value="F:ABC-type transporter activity"/>
    <property type="evidence" value="ECO:0007669"/>
    <property type="project" value="InterPro"/>
</dbReference>
<evidence type="ECO:0000256" key="1">
    <source>
        <dbReference type="ARBA" id="ARBA00004141"/>
    </source>
</evidence>
<name>A0A830F2M4_9EURY</name>